<keyword evidence="3" id="KW-0732">Signal</keyword>
<comment type="subcellular location">
    <subcellularLocation>
        <location evidence="1">Endomembrane system</location>
        <topology evidence="1">Multi-pass membrane protein</topology>
    </subcellularLocation>
</comment>
<reference evidence="9 10" key="1">
    <citation type="submission" date="2021-05" db="EMBL/GenBank/DDBJ databases">
        <title>Genome Assembly of Synthetic Allotetraploid Brassica napus Reveals Homoeologous Exchanges between Subgenomes.</title>
        <authorList>
            <person name="Davis J.T."/>
        </authorList>
    </citation>
    <scope>NUCLEOTIDE SEQUENCE [LARGE SCALE GENOMIC DNA]</scope>
    <source>
        <strain evidence="10">cv. Da-Ae</strain>
        <tissue evidence="9">Seedling</tissue>
    </source>
</reference>
<keyword evidence="2 8" id="KW-0812">Transmembrane</keyword>
<accession>A0ABQ7Z988</accession>
<dbReference type="InterPro" id="IPR052222">
    <property type="entry name" value="DESIGUAL"/>
</dbReference>
<evidence type="ECO:0000256" key="4">
    <source>
        <dbReference type="ARBA" id="ARBA00022989"/>
    </source>
</evidence>
<evidence type="ECO:0000256" key="2">
    <source>
        <dbReference type="ARBA" id="ARBA00022692"/>
    </source>
</evidence>
<feature type="transmembrane region" description="Helical" evidence="8">
    <location>
        <begin position="77"/>
        <end position="101"/>
    </location>
</feature>
<comment type="caution">
    <text evidence="9">The sequence shown here is derived from an EMBL/GenBank/DDBJ whole genome shotgun (WGS) entry which is preliminary data.</text>
</comment>
<dbReference type="EMBL" id="JAGKQM010000015">
    <property type="protein sequence ID" value="KAH0876666.1"/>
    <property type="molecule type" value="Genomic_DNA"/>
</dbReference>
<proteinExistence type="inferred from homology"/>
<evidence type="ECO:0000313" key="10">
    <source>
        <dbReference type="Proteomes" id="UP000824890"/>
    </source>
</evidence>
<protein>
    <submittedName>
        <fullName evidence="9">Uncharacterized protein</fullName>
    </submittedName>
</protein>
<dbReference type="Pfam" id="PF06749">
    <property type="entry name" value="DUF1218"/>
    <property type="match status" value="1"/>
</dbReference>
<evidence type="ECO:0000313" key="9">
    <source>
        <dbReference type="EMBL" id="KAH0876666.1"/>
    </source>
</evidence>
<sequence length="228" mass="25359">MDVIAGLVAIQAEGAQEEVKHMKVWLLECKAPSQKAFVLGIIALVCLAAAHIFAVMIGCSISNIVKVLAVPKISAYINMACLSLTWIVAIAGAGILTMGIWTNRESRSKCGFTNKHFLSFGGKVSRERKLNRVSSRLRWTPMSRNPVNETSRRRCVQDPRSRSPLTGSWHLHRRATRATALTWGSTAPEIQPNRNERERYHLDDDRRLLLRLDDQVPGGGDETSSDGR</sequence>
<name>A0ABQ7Z988_BRANA</name>
<dbReference type="Proteomes" id="UP000824890">
    <property type="component" value="Unassembled WGS sequence"/>
</dbReference>
<feature type="region of interest" description="Disordered" evidence="7">
    <location>
        <begin position="142"/>
        <end position="169"/>
    </location>
</feature>
<dbReference type="InterPro" id="IPR009606">
    <property type="entry name" value="DEAL/Modifying_wall_lignin1/2"/>
</dbReference>
<comment type="similarity">
    <text evidence="6">Belongs to the DESIGUAL family.</text>
</comment>
<keyword evidence="4 8" id="KW-1133">Transmembrane helix</keyword>
<keyword evidence="5 8" id="KW-0472">Membrane</keyword>
<evidence type="ECO:0000256" key="5">
    <source>
        <dbReference type="ARBA" id="ARBA00023136"/>
    </source>
</evidence>
<evidence type="ECO:0000256" key="6">
    <source>
        <dbReference type="ARBA" id="ARBA00029467"/>
    </source>
</evidence>
<evidence type="ECO:0000256" key="7">
    <source>
        <dbReference type="SAM" id="MobiDB-lite"/>
    </source>
</evidence>
<evidence type="ECO:0000256" key="3">
    <source>
        <dbReference type="ARBA" id="ARBA00022729"/>
    </source>
</evidence>
<feature type="compositionally biased region" description="Basic and acidic residues" evidence="7">
    <location>
        <begin position="150"/>
        <end position="161"/>
    </location>
</feature>
<feature type="transmembrane region" description="Helical" evidence="8">
    <location>
        <begin position="38"/>
        <end position="65"/>
    </location>
</feature>
<organism evidence="9 10">
    <name type="scientific">Brassica napus</name>
    <name type="common">Rape</name>
    <dbReference type="NCBI Taxonomy" id="3708"/>
    <lineage>
        <taxon>Eukaryota</taxon>
        <taxon>Viridiplantae</taxon>
        <taxon>Streptophyta</taxon>
        <taxon>Embryophyta</taxon>
        <taxon>Tracheophyta</taxon>
        <taxon>Spermatophyta</taxon>
        <taxon>Magnoliopsida</taxon>
        <taxon>eudicotyledons</taxon>
        <taxon>Gunneridae</taxon>
        <taxon>Pentapetalae</taxon>
        <taxon>rosids</taxon>
        <taxon>malvids</taxon>
        <taxon>Brassicales</taxon>
        <taxon>Brassicaceae</taxon>
        <taxon>Brassiceae</taxon>
        <taxon>Brassica</taxon>
    </lineage>
</organism>
<gene>
    <name evidence="9" type="ORF">HID58_064060</name>
</gene>
<evidence type="ECO:0000256" key="8">
    <source>
        <dbReference type="SAM" id="Phobius"/>
    </source>
</evidence>
<dbReference type="PANTHER" id="PTHR31769">
    <property type="entry name" value="OS07G0462200 PROTEIN-RELATED"/>
    <property type="match status" value="1"/>
</dbReference>
<keyword evidence="10" id="KW-1185">Reference proteome</keyword>
<evidence type="ECO:0000256" key="1">
    <source>
        <dbReference type="ARBA" id="ARBA00004127"/>
    </source>
</evidence>